<dbReference type="Proteomes" id="UP000613208">
    <property type="component" value="Unassembled WGS sequence"/>
</dbReference>
<dbReference type="SUPFAM" id="SSF49265">
    <property type="entry name" value="Fibronectin type III"/>
    <property type="match status" value="1"/>
</dbReference>
<name>A0A916VET6_9FIRM</name>
<dbReference type="InterPro" id="IPR013783">
    <property type="entry name" value="Ig-like_fold"/>
</dbReference>
<dbReference type="InterPro" id="IPR036116">
    <property type="entry name" value="FN3_sf"/>
</dbReference>
<dbReference type="CDD" id="cd00063">
    <property type="entry name" value="FN3"/>
    <property type="match status" value="1"/>
</dbReference>
<keyword evidence="3" id="KW-1185">Reference proteome</keyword>
<comment type="caution">
    <text evidence="2">The sequence shown here is derived from an EMBL/GenBank/DDBJ whole genome shotgun (WGS) entry which is preliminary data.</text>
</comment>
<dbReference type="Gene3D" id="2.60.40.10">
    <property type="entry name" value="Immunoglobulins"/>
    <property type="match status" value="1"/>
</dbReference>
<evidence type="ECO:0000313" key="3">
    <source>
        <dbReference type="Proteomes" id="UP000613208"/>
    </source>
</evidence>
<evidence type="ECO:0000313" key="2">
    <source>
        <dbReference type="EMBL" id="GFO86197.1"/>
    </source>
</evidence>
<proteinExistence type="predicted"/>
<dbReference type="Pfam" id="PF00041">
    <property type="entry name" value="fn3"/>
    <property type="match status" value="1"/>
</dbReference>
<gene>
    <name evidence="2" type="ORF">ANBU17_25440</name>
</gene>
<dbReference type="PROSITE" id="PS50853">
    <property type="entry name" value="FN3"/>
    <property type="match status" value="1"/>
</dbReference>
<evidence type="ECO:0000259" key="1">
    <source>
        <dbReference type="PROSITE" id="PS50853"/>
    </source>
</evidence>
<dbReference type="EMBL" id="BLYI01000062">
    <property type="protein sequence ID" value="GFO86197.1"/>
    <property type="molecule type" value="Genomic_DNA"/>
</dbReference>
<sequence length="165" mass="18647">MNLSSSNYTYDGKVKKPSVTVKDIKGKTISSSNYKVSYSSGRKYIGKYTVKVTFTGKYYSGSMSKTFTIRPKSTYISSLTAKSKGFTVKWTKQTSQTTGYQIQYSANKHFSVAATKTITKNSTTSASYTKLKAKKKYYVRIRTYKKISNAYYYSSWSSVKTVTTK</sequence>
<feature type="domain" description="Fibronectin type-III" evidence="1">
    <location>
        <begin position="70"/>
        <end position="165"/>
    </location>
</feature>
<dbReference type="AlphaFoldDB" id="A0A916VET6"/>
<dbReference type="InterPro" id="IPR003961">
    <property type="entry name" value="FN3_dom"/>
</dbReference>
<accession>A0A916VET6</accession>
<organism evidence="2 3">
    <name type="scientific">Anaerostipes butyraticus</name>
    <dbReference type="NCBI Taxonomy" id="645466"/>
    <lineage>
        <taxon>Bacteria</taxon>
        <taxon>Bacillati</taxon>
        <taxon>Bacillota</taxon>
        <taxon>Clostridia</taxon>
        <taxon>Lachnospirales</taxon>
        <taxon>Lachnospiraceae</taxon>
        <taxon>Anaerostipes</taxon>
    </lineage>
</organism>
<protein>
    <recommendedName>
        <fullName evidence="1">Fibronectin type-III domain-containing protein</fullName>
    </recommendedName>
</protein>
<reference evidence="2" key="1">
    <citation type="submission" date="2020-06" db="EMBL/GenBank/DDBJ databases">
        <title>Characterization of fructooligosaccharide metabolism and fructooligosaccharide-degrading enzymes in human commensal butyrate producers.</title>
        <authorList>
            <person name="Tanno H."/>
            <person name="Fujii T."/>
            <person name="Hirano K."/>
            <person name="Maeno S."/>
            <person name="Tonozuka T."/>
            <person name="Sakamoto M."/>
            <person name="Ohkuma M."/>
            <person name="Tochio T."/>
            <person name="Endo A."/>
        </authorList>
    </citation>
    <scope>NUCLEOTIDE SEQUENCE</scope>
    <source>
        <strain evidence="2">JCM 17466</strain>
    </source>
</reference>